<gene>
    <name evidence="1" type="ORF">TW71_16930</name>
</gene>
<dbReference type="RefSeq" id="WP_045986679.1">
    <property type="nucleotide sequence ID" value="NZ_CP063051.1"/>
</dbReference>
<evidence type="ECO:0000313" key="1">
    <source>
        <dbReference type="EMBL" id="KJY70547.1"/>
    </source>
</evidence>
<reference evidence="1" key="1">
    <citation type="journal article" date="2015" name="BMC Genomics">
        <title>Genome mining reveals unlocked bioactive potential of marine Gram-negative bacteria.</title>
        <authorList>
            <person name="Machado H."/>
            <person name="Sonnenschein E.C."/>
            <person name="Melchiorsen J."/>
            <person name="Gram L."/>
        </authorList>
    </citation>
    <scope>NUCLEOTIDE SEQUENCE</scope>
    <source>
        <strain evidence="1">S2052</strain>
    </source>
</reference>
<name>A0A837G301_9VIBR</name>
<comment type="caution">
    <text evidence="1">The sequence shown here is derived from an EMBL/GenBank/DDBJ whole genome shotgun (WGS) entry which is preliminary data.</text>
</comment>
<dbReference type="AlphaFoldDB" id="A0A837G301"/>
<dbReference type="EMBL" id="JXXR01000017">
    <property type="protein sequence ID" value="KJY70547.1"/>
    <property type="molecule type" value="Genomic_DNA"/>
</dbReference>
<organism evidence="1">
    <name type="scientific">Vibrio coralliilyticus</name>
    <dbReference type="NCBI Taxonomy" id="190893"/>
    <lineage>
        <taxon>Bacteria</taxon>
        <taxon>Pseudomonadati</taxon>
        <taxon>Pseudomonadota</taxon>
        <taxon>Gammaproteobacteria</taxon>
        <taxon>Vibrionales</taxon>
        <taxon>Vibrionaceae</taxon>
        <taxon>Vibrio</taxon>
    </lineage>
</organism>
<sequence>MTNIEFVNSANPHSWFLVADDLHSQAEFLMKSFGQGELIRRDFVNGTSDSWDNINRSVFLLASFALENTIKAFLVYENPDWISNGVISKKMRSHSLSKLVQMSNLIPYKDRGQSILTIFENGNESWARYQWLIGAYGKRLVKLLEKKWEGPHGFSGSYEISGCFFGVNFEKKS</sequence>
<accession>A0A837G301</accession>
<proteinExistence type="predicted"/>
<protein>
    <submittedName>
        <fullName evidence="1">Uncharacterized protein</fullName>
    </submittedName>
</protein>